<dbReference type="Proteomes" id="UP000030019">
    <property type="component" value="Unassembled WGS sequence"/>
</dbReference>
<dbReference type="SUPFAM" id="SSF52266">
    <property type="entry name" value="SGNH hydrolase"/>
    <property type="match status" value="1"/>
</dbReference>
<name>A0A0A0DMI1_9STRE</name>
<dbReference type="PANTHER" id="PTHR30383:SF5">
    <property type="entry name" value="SGNH HYDROLASE-TYPE ESTERASE DOMAIN-CONTAINING PROTEIN"/>
    <property type="match status" value="1"/>
</dbReference>
<gene>
    <name evidence="2" type="ORF">SSIN_0021</name>
</gene>
<keyword evidence="3" id="KW-1185">Reference proteome</keyword>
<organism evidence="2 3">
    <name type="scientific">Streptococcus sinensis</name>
    <dbReference type="NCBI Taxonomy" id="176090"/>
    <lineage>
        <taxon>Bacteria</taxon>
        <taxon>Bacillati</taxon>
        <taxon>Bacillota</taxon>
        <taxon>Bacilli</taxon>
        <taxon>Lactobacillales</taxon>
        <taxon>Streptococcaceae</taxon>
        <taxon>Streptococcus</taxon>
    </lineage>
</organism>
<dbReference type="InterPro" id="IPR036514">
    <property type="entry name" value="SGNH_hydro_sf"/>
</dbReference>
<dbReference type="Gene3D" id="3.40.50.1110">
    <property type="entry name" value="SGNH hydrolase"/>
    <property type="match status" value="1"/>
</dbReference>
<dbReference type="EC" id="2.7.7.43" evidence="2"/>
<proteinExistence type="predicted"/>
<evidence type="ECO:0000259" key="1">
    <source>
        <dbReference type="Pfam" id="PF13472"/>
    </source>
</evidence>
<reference evidence="2 3" key="1">
    <citation type="submission" date="2014-06" db="EMBL/GenBank/DDBJ databases">
        <authorList>
            <person name="Teng J.L."/>
            <person name="Huang Y."/>
            <person name="Tse H."/>
            <person name="Lau S.K."/>
            <person name="Woo P.C."/>
        </authorList>
    </citation>
    <scope>NUCLEOTIDE SEQUENCE [LARGE SCALE GENOMIC DNA]</scope>
    <source>
        <strain evidence="2 3">HKU4</strain>
    </source>
</reference>
<dbReference type="AlphaFoldDB" id="A0A0A0DMI1"/>
<dbReference type="RefSeq" id="WP_037614381.1">
    <property type="nucleotide sequence ID" value="NZ_JPEN01000004.1"/>
</dbReference>
<dbReference type="eggNOG" id="COG2755">
    <property type="taxonomic scope" value="Bacteria"/>
</dbReference>
<dbReference type="STRING" id="176090.SSIN_0021"/>
<dbReference type="PANTHER" id="PTHR30383">
    <property type="entry name" value="THIOESTERASE 1/PROTEASE 1/LYSOPHOSPHOLIPASE L1"/>
    <property type="match status" value="1"/>
</dbReference>
<dbReference type="CDD" id="cd01841">
    <property type="entry name" value="NnaC_like"/>
    <property type="match status" value="1"/>
</dbReference>
<dbReference type="Pfam" id="PF13472">
    <property type="entry name" value="Lipase_GDSL_2"/>
    <property type="match status" value="1"/>
</dbReference>
<feature type="domain" description="SGNH hydrolase-type esterase" evidence="1">
    <location>
        <begin position="36"/>
        <end position="201"/>
    </location>
</feature>
<dbReference type="InterPro" id="IPR051532">
    <property type="entry name" value="Ester_Hydrolysis_Enzymes"/>
</dbReference>
<evidence type="ECO:0000313" key="2">
    <source>
        <dbReference type="EMBL" id="KGM38172.1"/>
    </source>
</evidence>
<keyword evidence="2" id="KW-0808">Transferase</keyword>
<comment type="caution">
    <text evidence="2">The sequence shown here is derived from an EMBL/GenBank/DDBJ whole genome shotgun (WGS) entry which is preliminary data.</text>
</comment>
<keyword evidence="2" id="KW-0548">Nucleotidyltransferase</keyword>
<sequence>MAVQLLEQWLLNEQAKIQKNYRDLNQLAVKEPAIIFIGDSIVEYYPLNELLQSPQMFLNRGIRGYKTDQLLEHLDAHLFGQALDKVFLLIGTNDLGKEVPQEETLVNLEGIIQSLARDYPLTQLQLLSVLPVNEKEQYKGTVYIRTNEKIRALNRAYRDLASIYTNVQFIDLYDTFLDESGQLREEFTTDGLHLTIAGYARLSKALQPYL</sequence>
<evidence type="ECO:0000313" key="3">
    <source>
        <dbReference type="Proteomes" id="UP000030019"/>
    </source>
</evidence>
<dbReference type="PATRIC" id="fig|176090.4.peg.19"/>
<dbReference type="EMBL" id="JPEN01000004">
    <property type="protein sequence ID" value="KGM38172.1"/>
    <property type="molecule type" value="Genomic_DNA"/>
</dbReference>
<dbReference type="InterPro" id="IPR013830">
    <property type="entry name" value="SGNH_hydro"/>
</dbReference>
<protein>
    <submittedName>
        <fullName evidence="2">N-Acetylneuraminate cytidylyltransferase</fullName>
        <ecNumber evidence="2">2.7.7.43</ecNumber>
    </submittedName>
</protein>
<accession>A0A0A0DMI1</accession>
<dbReference type="GO" id="GO:0008781">
    <property type="term" value="F:N-acylneuraminate cytidylyltransferase activity"/>
    <property type="evidence" value="ECO:0007669"/>
    <property type="project" value="UniProtKB-EC"/>
</dbReference>
<dbReference type="GO" id="GO:0004622">
    <property type="term" value="F:phosphatidylcholine lysophospholipase activity"/>
    <property type="evidence" value="ECO:0007669"/>
    <property type="project" value="TreeGrafter"/>
</dbReference>